<dbReference type="GeneID" id="94336316"/>
<keyword evidence="2" id="KW-1185">Reference proteome</keyword>
<dbReference type="Proteomes" id="UP001214638">
    <property type="component" value="Unassembled WGS sequence"/>
</dbReference>
<dbReference type="AlphaFoldDB" id="A0AAD9PKZ1"/>
<dbReference type="KEGG" id="bdw:94336316"/>
<gene>
    <name evidence="1" type="ORF">BdWA1_002018</name>
</gene>
<proteinExistence type="predicted"/>
<protein>
    <submittedName>
        <fullName evidence="1">Uncharacterized protein</fullName>
    </submittedName>
</protein>
<evidence type="ECO:0000313" key="1">
    <source>
        <dbReference type="EMBL" id="KAK2196769.1"/>
    </source>
</evidence>
<dbReference type="RefSeq" id="XP_067803611.1">
    <property type="nucleotide sequence ID" value="XM_067947047.1"/>
</dbReference>
<name>A0AAD9PKZ1_9APIC</name>
<sequence>MVDSTGSKDSKSDLNSELSLEQIAARKDEVVRFLEKRSLSLLSFTYTHNPDRAIEINRTLEHDMNLILLNAHKKLAYYRLYGDASSVIHLKQCEKLVEEAEDCYARFQNVKRLNPNPTTTAIVHVFGIEDLCTRSRQSQSDIESVNNAYETILESCKRLLDNCLHIRKMLSNLRERSRVIFYKQAQVASLIDEVAIFKGLCVSDKVAENLHSACLGQIASEFMSDVWASKIKDCRDNLEVLKSDAQLFYKSRGTSAENDGIMSLEQKNIIKNEISKNTTSILQLSRGANSIKQQLSKHRQL</sequence>
<comment type="caution">
    <text evidence="1">The sequence shown here is derived from an EMBL/GenBank/DDBJ whole genome shotgun (WGS) entry which is preliminary data.</text>
</comment>
<dbReference type="EMBL" id="JALLKP010000002">
    <property type="protein sequence ID" value="KAK2196769.1"/>
    <property type="molecule type" value="Genomic_DNA"/>
</dbReference>
<accession>A0AAD9PKZ1</accession>
<evidence type="ECO:0000313" key="2">
    <source>
        <dbReference type="Proteomes" id="UP001214638"/>
    </source>
</evidence>
<reference evidence="1" key="1">
    <citation type="journal article" date="2023" name="Nat. Microbiol.">
        <title>Babesia duncani multi-omics identifies virulence factors and drug targets.</title>
        <authorList>
            <person name="Singh P."/>
            <person name="Lonardi S."/>
            <person name="Liang Q."/>
            <person name="Vydyam P."/>
            <person name="Khabirova E."/>
            <person name="Fang T."/>
            <person name="Gihaz S."/>
            <person name="Thekkiniath J."/>
            <person name="Munshi M."/>
            <person name="Abel S."/>
            <person name="Ciampossin L."/>
            <person name="Batugedara G."/>
            <person name="Gupta M."/>
            <person name="Lu X.M."/>
            <person name="Lenz T."/>
            <person name="Chakravarty S."/>
            <person name="Cornillot E."/>
            <person name="Hu Y."/>
            <person name="Ma W."/>
            <person name="Gonzalez L.M."/>
            <person name="Sanchez S."/>
            <person name="Estrada K."/>
            <person name="Sanchez-Flores A."/>
            <person name="Montero E."/>
            <person name="Harb O.S."/>
            <person name="Le Roch K.G."/>
            <person name="Mamoun C.B."/>
        </authorList>
    </citation>
    <scope>NUCLEOTIDE SEQUENCE</scope>
    <source>
        <strain evidence="1">WA1</strain>
    </source>
</reference>
<organism evidence="1 2">
    <name type="scientific">Babesia duncani</name>
    <dbReference type="NCBI Taxonomy" id="323732"/>
    <lineage>
        <taxon>Eukaryota</taxon>
        <taxon>Sar</taxon>
        <taxon>Alveolata</taxon>
        <taxon>Apicomplexa</taxon>
        <taxon>Aconoidasida</taxon>
        <taxon>Piroplasmida</taxon>
        <taxon>Babesiidae</taxon>
        <taxon>Babesia</taxon>
    </lineage>
</organism>